<accession>A0A0C3ERC7</accession>
<dbReference type="InParanoid" id="A0A0C3ERC7"/>
<dbReference type="EMBL" id="KN833051">
    <property type="protein sequence ID" value="KIM75105.1"/>
    <property type="molecule type" value="Genomic_DNA"/>
</dbReference>
<dbReference type="HOGENOM" id="CLU_2334428_0_0_1"/>
<gene>
    <name evidence="1" type="ORF">PILCRDRAFT_827679</name>
</gene>
<proteinExistence type="predicted"/>
<reference evidence="1 2" key="1">
    <citation type="submission" date="2014-04" db="EMBL/GenBank/DDBJ databases">
        <authorList>
            <consortium name="DOE Joint Genome Institute"/>
            <person name="Kuo A."/>
            <person name="Tarkka M."/>
            <person name="Buscot F."/>
            <person name="Kohler A."/>
            <person name="Nagy L.G."/>
            <person name="Floudas D."/>
            <person name="Copeland A."/>
            <person name="Barry K.W."/>
            <person name="Cichocki N."/>
            <person name="Veneault-Fourrey C."/>
            <person name="LaButti K."/>
            <person name="Lindquist E.A."/>
            <person name="Lipzen A."/>
            <person name="Lundell T."/>
            <person name="Morin E."/>
            <person name="Murat C."/>
            <person name="Sun H."/>
            <person name="Tunlid A."/>
            <person name="Henrissat B."/>
            <person name="Grigoriev I.V."/>
            <person name="Hibbett D.S."/>
            <person name="Martin F."/>
            <person name="Nordberg H.P."/>
            <person name="Cantor M.N."/>
            <person name="Hua S.X."/>
        </authorList>
    </citation>
    <scope>NUCLEOTIDE SEQUENCE [LARGE SCALE GENOMIC DNA]</scope>
    <source>
        <strain evidence="1 2">F 1598</strain>
    </source>
</reference>
<evidence type="ECO:0000313" key="1">
    <source>
        <dbReference type="EMBL" id="KIM75105.1"/>
    </source>
</evidence>
<name>A0A0C3ERC7_PILCF</name>
<sequence>MYFGYICTLNSYYQLNATCTDAAARVACQLVRELSTRYFCSLFKLLPYCSPCHSYSKNLRVWMCINEHTGPLTTERTAYFPINRSRSLGGLNVASNKS</sequence>
<organism evidence="1 2">
    <name type="scientific">Piloderma croceum (strain F 1598)</name>
    <dbReference type="NCBI Taxonomy" id="765440"/>
    <lineage>
        <taxon>Eukaryota</taxon>
        <taxon>Fungi</taxon>
        <taxon>Dikarya</taxon>
        <taxon>Basidiomycota</taxon>
        <taxon>Agaricomycotina</taxon>
        <taxon>Agaricomycetes</taxon>
        <taxon>Agaricomycetidae</taxon>
        <taxon>Atheliales</taxon>
        <taxon>Atheliaceae</taxon>
        <taxon>Piloderma</taxon>
    </lineage>
</organism>
<protein>
    <submittedName>
        <fullName evidence="1">Uncharacterized protein</fullName>
    </submittedName>
</protein>
<dbReference type="Proteomes" id="UP000054166">
    <property type="component" value="Unassembled WGS sequence"/>
</dbReference>
<evidence type="ECO:0000313" key="2">
    <source>
        <dbReference type="Proteomes" id="UP000054166"/>
    </source>
</evidence>
<keyword evidence="2" id="KW-1185">Reference proteome</keyword>
<reference evidence="2" key="2">
    <citation type="submission" date="2015-01" db="EMBL/GenBank/DDBJ databases">
        <title>Evolutionary Origins and Diversification of the Mycorrhizal Mutualists.</title>
        <authorList>
            <consortium name="DOE Joint Genome Institute"/>
            <consortium name="Mycorrhizal Genomics Consortium"/>
            <person name="Kohler A."/>
            <person name="Kuo A."/>
            <person name="Nagy L.G."/>
            <person name="Floudas D."/>
            <person name="Copeland A."/>
            <person name="Barry K.W."/>
            <person name="Cichocki N."/>
            <person name="Veneault-Fourrey C."/>
            <person name="LaButti K."/>
            <person name="Lindquist E.A."/>
            <person name="Lipzen A."/>
            <person name="Lundell T."/>
            <person name="Morin E."/>
            <person name="Murat C."/>
            <person name="Riley R."/>
            <person name="Ohm R."/>
            <person name="Sun H."/>
            <person name="Tunlid A."/>
            <person name="Henrissat B."/>
            <person name="Grigoriev I.V."/>
            <person name="Hibbett D.S."/>
            <person name="Martin F."/>
        </authorList>
    </citation>
    <scope>NUCLEOTIDE SEQUENCE [LARGE SCALE GENOMIC DNA]</scope>
    <source>
        <strain evidence="2">F 1598</strain>
    </source>
</reference>
<dbReference type="AlphaFoldDB" id="A0A0C3ERC7"/>